<sequence length="291" mass="31635">MLWIPFTIFAAFMQSLRNAFQKRLSLEVSSTGVTLARFIYASPLAALYLIALYQFGEADAPVFSQGYVGLVLLASLAQIAATVLMVMLFKRRNYAIGVGLAKSEAVIAAVLGALFFSALLSPLAWLGVLIGGVAIWLMANPSSFKMISVSTLVTGLGSGLCFALTTLWVREASLLLGLPFLHSAAWVLLSVIVTQTLMLLVWVVWREPETLVALWQRPKLTGIISICSFFGSLGWFTAMSLETVAMVKTLGQVEIIFTLIISAFWFKESLSRRDLIGLVLIVMGALCVILA</sequence>
<comment type="caution">
    <text evidence="3">The sequence shown here is derived from an EMBL/GenBank/DDBJ whole genome shotgun (WGS) entry which is preliminary data.</text>
</comment>
<proteinExistence type="predicted"/>
<feature type="domain" description="EamA" evidence="2">
    <location>
        <begin position="152"/>
        <end position="289"/>
    </location>
</feature>
<feature type="transmembrane region" description="Helical" evidence="1">
    <location>
        <begin position="67"/>
        <end position="89"/>
    </location>
</feature>
<dbReference type="EMBL" id="QKRX01000003">
    <property type="protein sequence ID" value="RAU18943.1"/>
    <property type="molecule type" value="Genomic_DNA"/>
</dbReference>
<dbReference type="AlphaFoldDB" id="A0A364NPC9"/>
<gene>
    <name evidence="3" type="ORF">DN062_05555</name>
</gene>
<evidence type="ECO:0000313" key="4">
    <source>
        <dbReference type="Proteomes" id="UP000250744"/>
    </source>
</evidence>
<evidence type="ECO:0000256" key="1">
    <source>
        <dbReference type="SAM" id="Phobius"/>
    </source>
</evidence>
<dbReference type="InterPro" id="IPR037185">
    <property type="entry name" value="EmrE-like"/>
</dbReference>
<feature type="transmembrane region" description="Helical" evidence="1">
    <location>
        <begin position="244"/>
        <end position="266"/>
    </location>
</feature>
<dbReference type="InterPro" id="IPR000620">
    <property type="entry name" value="EamA_dom"/>
</dbReference>
<keyword evidence="1" id="KW-0812">Transmembrane</keyword>
<feature type="transmembrane region" description="Helical" evidence="1">
    <location>
        <begin position="149"/>
        <end position="169"/>
    </location>
</feature>
<evidence type="ECO:0000259" key="2">
    <source>
        <dbReference type="Pfam" id="PF00892"/>
    </source>
</evidence>
<dbReference type="RefSeq" id="WP_112158334.1">
    <property type="nucleotide sequence ID" value="NZ_QKRX01000003.1"/>
</dbReference>
<protein>
    <submittedName>
        <fullName evidence="3">Multidrug transporter</fullName>
    </submittedName>
</protein>
<keyword evidence="1" id="KW-1133">Transmembrane helix</keyword>
<feature type="transmembrane region" description="Helical" evidence="1">
    <location>
        <begin position="109"/>
        <end position="137"/>
    </location>
</feature>
<dbReference type="Pfam" id="PF00892">
    <property type="entry name" value="EamA"/>
    <property type="match status" value="1"/>
</dbReference>
<organism evidence="3 4">
    <name type="scientific">Nitrincola tibetensis</name>
    <dbReference type="NCBI Taxonomy" id="2219697"/>
    <lineage>
        <taxon>Bacteria</taxon>
        <taxon>Pseudomonadati</taxon>
        <taxon>Pseudomonadota</taxon>
        <taxon>Gammaproteobacteria</taxon>
        <taxon>Oceanospirillales</taxon>
        <taxon>Oceanospirillaceae</taxon>
        <taxon>Nitrincola</taxon>
    </lineage>
</organism>
<keyword evidence="1" id="KW-0472">Membrane</keyword>
<accession>A0A364NPC9</accession>
<reference evidence="3 4" key="1">
    <citation type="submission" date="2018-06" db="EMBL/GenBank/DDBJ databases">
        <title>Nitrincola tibetense sp. nov., isolated from Lake XuguoCo on Tibetan Plateau.</title>
        <authorList>
            <person name="Xing P."/>
        </authorList>
    </citation>
    <scope>NUCLEOTIDE SEQUENCE [LARGE SCALE GENOMIC DNA]</scope>
    <source>
        <strain evidence="4">xg18</strain>
    </source>
</reference>
<feature type="transmembrane region" description="Helical" evidence="1">
    <location>
        <begin position="220"/>
        <end position="238"/>
    </location>
</feature>
<dbReference type="Proteomes" id="UP000250744">
    <property type="component" value="Unassembled WGS sequence"/>
</dbReference>
<evidence type="ECO:0000313" key="3">
    <source>
        <dbReference type="EMBL" id="RAU18943.1"/>
    </source>
</evidence>
<dbReference type="OrthoDB" id="6707471at2"/>
<feature type="transmembrane region" description="Helical" evidence="1">
    <location>
        <begin position="273"/>
        <end position="290"/>
    </location>
</feature>
<keyword evidence="4" id="KW-1185">Reference proteome</keyword>
<name>A0A364NPC9_9GAMM</name>
<dbReference type="GO" id="GO:0016020">
    <property type="term" value="C:membrane"/>
    <property type="evidence" value="ECO:0007669"/>
    <property type="project" value="InterPro"/>
</dbReference>
<feature type="transmembrane region" description="Helical" evidence="1">
    <location>
        <begin position="35"/>
        <end position="55"/>
    </location>
</feature>
<feature type="transmembrane region" description="Helical" evidence="1">
    <location>
        <begin position="184"/>
        <end position="205"/>
    </location>
</feature>
<dbReference type="SUPFAM" id="SSF103481">
    <property type="entry name" value="Multidrug resistance efflux transporter EmrE"/>
    <property type="match status" value="2"/>
</dbReference>